<dbReference type="Gene3D" id="1.10.520.10">
    <property type="match status" value="1"/>
</dbReference>
<evidence type="ECO:0000256" key="4">
    <source>
        <dbReference type="ARBA" id="ARBA00023002"/>
    </source>
</evidence>
<keyword evidence="4" id="KW-0560">Oxidoreductase</keyword>
<name>A0ABP0IBR5_9DINO</name>
<sequence length="568" mass="61019">RWVALVCTLVASWAREGWMASAATCSSCDADVSVAFLDGVVRPALVNYFYNSPGIPFERKLGGAIRGLFHDTGTFSAAAGDGGANGCLLDDDPANDGMNPVTEELSAVFEELPRREGFSRADLWQYAGLVATEISFSLALAEHDNVPALPDATRAFRYGRSDASGCGPLGMSLPSTTSIEFERGRLPAPEADFAGTIAAFERMGLTNREMVALSGAHSIGSATLDASGFDGKWVEKNAVLDNDYFVSLLDRTWFREVVRPSPNVLKNQWTTLENRELMMLNTDLSLVYQVSSGGGGCQQTGACRLNSNGDQLEARNIVIEYAGGVTRNRTAGLMAWYADFVPAMLKLGLLGYEDSLLEPCDLPADCTGGVPNNSSLTQVQLTLLFDDTYRPTYHGMAPFRSLLIDRIAIALDMSPSFIVVDSVVAGSVIATTRLFLDPNLDLKQLSALQTDNVVLQLMEEAFRSAVETRLVGRLVLARATLLGDAAAASLGLDESNPALFEVLAGPFQSDLFDQRNTLLGTAITAIALVVITSCLMACSYMDEESLDDVERQGKQAILRGGGATLVHR</sequence>
<feature type="domain" description="Plant heme peroxidase family profile" evidence="7">
    <location>
        <begin position="101"/>
        <end position="364"/>
    </location>
</feature>
<dbReference type="InterPro" id="IPR019793">
    <property type="entry name" value="Peroxidases_heam-ligand_BS"/>
</dbReference>
<dbReference type="PANTHER" id="PTHR31356">
    <property type="entry name" value="THYLAKOID LUMENAL 29 KDA PROTEIN, CHLOROPLASTIC-RELATED"/>
    <property type="match status" value="1"/>
</dbReference>
<keyword evidence="9" id="KW-1185">Reference proteome</keyword>
<evidence type="ECO:0000256" key="3">
    <source>
        <dbReference type="ARBA" id="ARBA00022723"/>
    </source>
</evidence>
<comment type="similarity">
    <text evidence="6">Belongs to the peroxidase family.</text>
</comment>
<evidence type="ECO:0000256" key="6">
    <source>
        <dbReference type="RuleBase" id="RU004241"/>
    </source>
</evidence>
<keyword evidence="3" id="KW-0479">Metal-binding</keyword>
<evidence type="ECO:0000259" key="7">
    <source>
        <dbReference type="PROSITE" id="PS50873"/>
    </source>
</evidence>
<dbReference type="PANTHER" id="PTHR31356:SF36">
    <property type="entry name" value="L-ASCORBATE PEROXIDASE 3"/>
    <property type="match status" value="1"/>
</dbReference>
<accession>A0ABP0IBR5</accession>
<dbReference type="PROSITE" id="PS00435">
    <property type="entry name" value="PEROXIDASE_1"/>
    <property type="match status" value="1"/>
</dbReference>
<dbReference type="EMBL" id="CAXAMM010003170">
    <property type="protein sequence ID" value="CAK8998825.1"/>
    <property type="molecule type" value="Genomic_DNA"/>
</dbReference>
<keyword evidence="5" id="KW-0408">Iron</keyword>
<dbReference type="InterPro" id="IPR002016">
    <property type="entry name" value="Haem_peroxidase"/>
</dbReference>
<dbReference type="Proteomes" id="UP001642464">
    <property type="component" value="Unassembled WGS sequence"/>
</dbReference>
<dbReference type="SUPFAM" id="SSF48113">
    <property type="entry name" value="Heme-dependent peroxidases"/>
    <property type="match status" value="1"/>
</dbReference>
<keyword evidence="2" id="KW-0349">Heme</keyword>
<gene>
    <name evidence="8" type="ORF">SCF082_LOCUS5798</name>
</gene>
<evidence type="ECO:0000256" key="2">
    <source>
        <dbReference type="ARBA" id="ARBA00022617"/>
    </source>
</evidence>
<dbReference type="Gene3D" id="1.10.420.10">
    <property type="entry name" value="Peroxidase, domain 2"/>
    <property type="match status" value="1"/>
</dbReference>
<feature type="non-terminal residue" evidence="8">
    <location>
        <position position="1"/>
    </location>
</feature>
<organism evidence="8 9">
    <name type="scientific">Durusdinium trenchii</name>
    <dbReference type="NCBI Taxonomy" id="1381693"/>
    <lineage>
        <taxon>Eukaryota</taxon>
        <taxon>Sar</taxon>
        <taxon>Alveolata</taxon>
        <taxon>Dinophyceae</taxon>
        <taxon>Suessiales</taxon>
        <taxon>Symbiodiniaceae</taxon>
        <taxon>Durusdinium</taxon>
    </lineage>
</organism>
<comment type="caution">
    <text evidence="8">The sequence shown here is derived from an EMBL/GenBank/DDBJ whole genome shotgun (WGS) entry which is preliminary data.</text>
</comment>
<dbReference type="InterPro" id="IPR044831">
    <property type="entry name" value="Ccp1-like"/>
</dbReference>
<reference evidence="8 9" key="1">
    <citation type="submission" date="2024-02" db="EMBL/GenBank/DDBJ databases">
        <authorList>
            <person name="Chen Y."/>
            <person name="Shah S."/>
            <person name="Dougan E. K."/>
            <person name="Thang M."/>
            <person name="Chan C."/>
        </authorList>
    </citation>
    <scope>NUCLEOTIDE SEQUENCE [LARGE SCALE GENOMIC DNA]</scope>
</reference>
<evidence type="ECO:0000313" key="8">
    <source>
        <dbReference type="EMBL" id="CAK8998825.1"/>
    </source>
</evidence>
<evidence type="ECO:0000313" key="9">
    <source>
        <dbReference type="Proteomes" id="UP001642464"/>
    </source>
</evidence>
<keyword evidence="1" id="KW-0575">Peroxidase</keyword>
<dbReference type="InterPro" id="IPR010255">
    <property type="entry name" value="Haem_peroxidase_sf"/>
</dbReference>
<dbReference type="PROSITE" id="PS50873">
    <property type="entry name" value="PEROXIDASE_4"/>
    <property type="match status" value="1"/>
</dbReference>
<evidence type="ECO:0000256" key="1">
    <source>
        <dbReference type="ARBA" id="ARBA00022559"/>
    </source>
</evidence>
<evidence type="ECO:0000256" key="5">
    <source>
        <dbReference type="ARBA" id="ARBA00023004"/>
    </source>
</evidence>
<protein>
    <submittedName>
        <fullName evidence="8">Mitochondrial (CCP)</fullName>
    </submittedName>
</protein>
<dbReference type="PRINTS" id="PR00458">
    <property type="entry name" value="PEROXIDASE"/>
</dbReference>
<proteinExistence type="inferred from homology"/>
<dbReference type="Pfam" id="PF00141">
    <property type="entry name" value="peroxidase"/>
    <property type="match status" value="1"/>
</dbReference>